<dbReference type="AlphaFoldDB" id="A0A9N9IWS1"/>
<accession>A0A9N9IWS1</accession>
<gene>
    <name evidence="1" type="ORF">AMORRO_LOCUS15376</name>
</gene>
<name>A0A9N9IWS1_9GLOM</name>
<dbReference type="EMBL" id="CAJVPV010035755">
    <property type="protein sequence ID" value="CAG8751530.1"/>
    <property type="molecule type" value="Genomic_DNA"/>
</dbReference>
<feature type="non-terminal residue" evidence="1">
    <location>
        <position position="1"/>
    </location>
</feature>
<proteinExistence type="predicted"/>
<protein>
    <submittedName>
        <fullName evidence="1">11304_t:CDS:1</fullName>
    </submittedName>
</protein>
<sequence length="90" mass="10455">SWITQAATSCKKYQINVCPANCPFNHTKGQQSLGLHFSFRNKYLRRQALGLHRGNIRFLEDLLVFRTSNKLSWHEFNTHFRPTPKGPIPS</sequence>
<evidence type="ECO:0000313" key="2">
    <source>
        <dbReference type="Proteomes" id="UP000789342"/>
    </source>
</evidence>
<keyword evidence="2" id="KW-1185">Reference proteome</keyword>
<dbReference type="Proteomes" id="UP000789342">
    <property type="component" value="Unassembled WGS sequence"/>
</dbReference>
<reference evidence="1" key="1">
    <citation type="submission" date="2021-06" db="EMBL/GenBank/DDBJ databases">
        <authorList>
            <person name="Kallberg Y."/>
            <person name="Tangrot J."/>
            <person name="Rosling A."/>
        </authorList>
    </citation>
    <scope>NUCLEOTIDE SEQUENCE</scope>
    <source>
        <strain evidence="1">CL551</strain>
    </source>
</reference>
<organism evidence="1 2">
    <name type="scientific">Acaulospora morrowiae</name>
    <dbReference type="NCBI Taxonomy" id="94023"/>
    <lineage>
        <taxon>Eukaryota</taxon>
        <taxon>Fungi</taxon>
        <taxon>Fungi incertae sedis</taxon>
        <taxon>Mucoromycota</taxon>
        <taxon>Glomeromycotina</taxon>
        <taxon>Glomeromycetes</taxon>
        <taxon>Diversisporales</taxon>
        <taxon>Acaulosporaceae</taxon>
        <taxon>Acaulospora</taxon>
    </lineage>
</organism>
<comment type="caution">
    <text evidence="1">The sequence shown here is derived from an EMBL/GenBank/DDBJ whole genome shotgun (WGS) entry which is preliminary data.</text>
</comment>
<feature type="non-terminal residue" evidence="1">
    <location>
        <position position="90"/>
    </location>
</feature>
<evidence type="ECO:0000313" key="1">
    <source>
        <dbReference type="EMBL" id="CAG8751530.1"/>
    </source>
</evidence>